<gene>
    <name evidence="2" type="ORF">WJX73_007859</name>
</gene>
<comment type="similarity">
    <text evidence="1">Belongs to the UPF0696 family.</text>
</comment>
<name>A0AAW1PF39_9CHLO</name>
<protein>
    <recommendedName>
        <fullName evidence="4">LAGLIDADG homing endonuclease</fullName>
    </recommendedName>
</protein>
<evidence type="ECO:0000256" key="1">
    <source>
        <dbReference type="ARBA" id="ARBA00010568"/>
    </source>
</evidence>
<dbReference type="PANTHER" id="PTHR31977:SF1">
    <property type="entry name" value="UPF0696 PROTEIN C11ORF68"/>
    <property type="match status" value="1"/>
</dbReference>
<dbReference type="PANTHER" id="PTHR31977">
    <property type="entry name" value="UPF0696 PROTEIN C11ORF68"/>
    <property type="match status" value="1"/>
</dbReference>
<dbReference type="Pfam" id="PF08939">
    <property type="entry name" value="Bles03"/>
    <property type="match status" value="1"/>
</dbReference>
<keyword evidence="3" id="KW-1185">Reference proteome</keyword>
<dbReference type="Proteomes" id="UP001465755">
    <property type="component" value="Unassembled WGS sequence"/>
</dbReference>
<accession>A0AAW1PF39</accession>
<evidence type="ECO:0008006" key="4">
    <source>
        <dbReference type="Google" id="ProtNLM"/>
    </source>
</evidence>
<dbReference type="InterPro" id="IPR015034">
    <property type="entry name" value="Bles03"/>
</dbReference>
<dbReference type="InterPro" id="IPR023398">
    <property type="entry name" value="TIF_eIF4e-like"/>
</dbReference>
<organism evidence="2 3">
    <name type="scientific">Symbiochloris irregularis</name>
    <dbReference type="NCBI Taxonomy" id="706552"/>
    <lineage>
        <taxon>Eukaryota</taxon>
        <taxon>Viridiplantae</taxon>
        <taxon>Chlorophyta</taxon>
        <taxon>core chlorophytes</taxon>
        <taxon>Trebouxiophyceae</taxon>
        <taxon>Trebouxiales</taxon>
        <taxon>Trebouxiaceae</taxon>
        <taxon>Symbiochloris</taxon>
    </lineage>
</organism>
<proteinExistence type="inferred from homology"/>
<evidence type="ECO:0000313" key="3">
    <source>
        <dbReference type="Proteomes" id="UP001465755"/>
    </source>
</evidence>
<dbReference type="EMBL" id="JALJOQ010000023">
    <property type="protein sequence ID" value="KAK9808455.1"/>
    <property type="molecule type" value="Genomic_DNA"/>
</dbReference>
<dbReference type="SUPFAM" id="SSF55418">
    <property type="entry name" value="eIF4e-like"/>
    <property type="match status" value="1"/>
</dbReference>
<evidence type="ECO:0000313" key="2">
    <source>
        <dbReference type="EMBL" id="KAK9808455.1"/>
    </source>
</evidence>
<dbReference type="Gene3D" id="3.30.760.10">
    <property type="entry name" value="RNA Cap, Translation Initiation Factor Eif4e"/>
    <property type="match status" value="1"/>
</dbReference>
<reference evidence="2 3" key="1">
    <citation type="journal article" date="2024" name="Nat. Commun.">
        <title>Phylogenomics reveals the evolutionary origins of lichenization in chlorophyte algae.</title>
        <authorList>
            <person name="Puginier C."/>
            <person name="Libourel C."/>
            <person name="Otte J."/>
            <person name="Skaloud P."/>
            <person name="Haon M."/>
            <person name="Grisel S."/>
            <person name="Petersen M."/>
            <person name="Berrin J.G."/>
            <person name="Delaux P.M."/>
            <person name="Dal Grande F."/>
            <person name="Keller J."/>
        </authorList>
    </citation>
    <scope>NUCLEOTIDE SEQUENCE [LARGE SCALE GENOMIC DNA]</scope>
    <source>
        <strain evidence="2 3">SAG 2036</strain>
    </source>
</reference>
<dbReference type="AlphaFoldDB" id="A0AAW1PF39"/>
<comment type="caution">
    <text evidence="2">The sequence shown here is derived from an EMBL/GenBank/DDBJ whole genome shotgun (WGS) entry which is preliminary data.</text>
</comment>
<sequence>MPEDFTYDPDSHGSVAEFCQRHSPLKVFRRSDPPAWLWVRNPADRRQSKLGSRATAEERGKREIADFYEAWEDGDEDLDPDETMEELHNIAREEGYTSGKWMLFPEAATVERDWLSVCEGTASDQLGSSAAKVGASKDGSFLICVYVADFSNVKTVRQVLAGLSTAGVNFPPNGIYFKSDMATTCGIYSRTPLFYPSMYHATRLTKGAAPKLQAFKNNRAARKYLGAPAASLRQVLSAFKSLILEKQWKGISITSTRQHCMHCKKKLYLLVSVRHTIQQAVLPQSLYQPSDNVST</sequence>